<evidence type="ECO:0000313" key="16">
    <source>
        <dbReference type="Proteomes" id="UP000215902"/>
    </source>
</evidence>
<dbReference type="InterPro" id="IPR018097">
    <property type="entry name" value="EGF_Ca-bd_CS"/>
</dbReference>
<proteinExistence type="inferred from homology"/>
<organism evidence="15 16">
    <name type="scientific">Macrostomum lignano</name>
    <dbReference type="NCBI Taxonomy" id="282301"/>
    <lineage>
        <taxon>Eukaryota</taxon>
        <taxon>Metazoa</taxon>
        <taxon>Spiralia</taxon>
        <taxon>Lophotrochozoa</taxon>
        <taxon>Platyhelminthes</taxon>
        <taxon>Rhabditophora</taxon>
        <taxon>Macrostomorpha</taxon>
        <taxon>Macrostomida</taxon>
        <taxon>Macrostomidae</taxon>
        <taxon>Macrostomum</taxon>
    </lineage>
</organism>
<dbReference type="PROSITE" id="PS50026">
    <property type="entry name" value="EGF_3"/>
    <property type="match status" value="9"/>
</dbReference>
<evidence type="ECO:0000256" key="12">
    <source>
        <dbReference type="SAM" id="SignalP"/>
    </source>
</evidence>
<feature type="domain" description="EGF-like" evidence="13">
    <location>
        <begin position="368"/>
        <end position="411"/>
    </location>
</feature>
<comment type="similarity">
    <text evidence="9">Belongs to the LTBP family.</text>
</comment>
<dbReference type="Gene3D" id="2.90.20.10">
    <property type="entry name" value="Plasmodium vivax P25 domain"/>
    <property type="match status" value="1"/>
</dbReference>
<feature type="domain" description="TB" evidence="14">
    <location>
        <begin position="168"/>
        <end position="210"/>
    </location>
</feature>
<evidence type="ECO:0000259" key="13">
    <source>
        <dbReference type="PROSITE" id="PS50026"/>
    </source>
</evidence>
<keyword evidence="8" id="KW-0340">Growth factor binding</keyword>
<feature type="disulfide bond" evidence="10">
    <location>
        <begin position="135"/>
        <end position="145"/>
    </location>
</feature>
<evidence type="ECO:0000256" key="1">
    <source>
        <dbReference type="ARBA" id="ARBA00004498"/>
    </source>
</evidence>
<feature type="compositionally biased region" description="Low complexity" evidence="11">
    <location>
        <begin position="776"/>
        <end position="792"/>
    </location>
</feature>
<dbReference type="PROSITE" id="PS51364">
    <property type="entry name" value="TB"/>
    <property type="match status" value="1"/>
</dbReference>
<evidence type="ECO:0000256" key="6">
    <source>
        <dbReference type="ARBA" id="ARBA00023157"/>
    </source>
</evidence>
<dbReference type="AlphaFoldDB" id="A0A267GBA5"/>
<dbReference type="InterPro" id="IPR050751">
    <property type="entry name" value="ECM_structural_protein"/>
</dbReference>
<comment type="subcellular location">
    <subcellularLocation>
        <location evidence="1">Secreted</location>
        <location evidence="1">Extracellular space</location>
        <location evidence="1">Extracellular matrix</location>
    </subcellularLocation>
</comment>
<feature type="chain" id="PRO_5012921727" evidence="12">
    <location>
        <begin position="21"/>
        <end position="1082"/>
    </location>
</feature>
<gene>
    <name evidence="15" type="ORF">BOX15_Mlig022114g2</name>
</gene>
<keyword evidence="2" id="KW-0964">Secreted</keyword>
<evidence type="ECO:0000259" key="14">
    <source>
        <dbReference type="PROSITE" id="PS51364"/>
    </source>
</evidence>
<dbReference type="Pfam" id="PF23106">
    <property type="entry name" value="EGF_Teneurin"/>
    <property type="match status" value="1"/>
</dbReference>
<keyword evidence="6 10" id="KW-1015">Disulfide bond</keyword>
<dbReference type="InterPro" id="IPR001881">
    <property type="entry name" value="EGF-like_Ca-bd_dom"/>
</dbReference>
<feature type="domain" description="EGF-like" evidence="13">
    <location>
        <begin position="99"/>
        <end position="131"/>
    </location>
</feature>
<evidence type="ECO:0000256" key="7">
    <source>
        <dbReference type="ARBA" id="ARBA00023180"/>
    </source>
</evidence>
<feature type="domain" description="EGF-like" evidence="13">
    <location>
        <begin position="587"/>
        <end position="630"/>
    </location>
</feature>
<comment type="caution">
    <text evidence="10">Lacks conserved residue(s) required for the propagation of feature annotation.</text>
</comment>
<feature type="domain" description="EGF-like" evidence="13">
    <location>
        <begin position="885"/>
        <end position="927"/>
    </location>
</feature>
<dbReference type="PROSITE" id="PS00022">
    <property type="entry name" value="EGF_1"/>
    <property type="match status" value="2"/>
</dbReference>
<dbReference type="PANTHER" id="PTHR24034">
    <property type="entry name" value="EGF-LIKE DOMAIN-CONTAINING PROTEIN"/>
    <property type="match status" value="1"/>
</dbReference>
<keyword evidence="4 12" id="KW-0732">Signal</keyword>
<dbReference type="Pfam" id="PF07645">
    <property type="entry name" value="EGF_CA"/>
    <property type="match status" value="2"/>
</dbReference>
<dbReference type="SUPFAM" id="SSF57196">
    <property type="entry name" value="EGF/Laminin"/>
    <property type="match status" value="1"/>
</dbReference>
<dbReference type="FunFam" id="2.10.25.10:FF:000002">
    <property type="entry name" value="Latent-transforming growth factor beta-binding protein 3"/>
    <property type="match status" value="1"/>
</dbReference>
<keyword evidence="5" id="KW-0677">Repeat</keyword>
<dbReference type="InterPro" id="IPR049883">
    <property type="entry name" value="NOTCH1_EGF-like"/>
</dbReference>
<feature type="domain" description="EGF-like" evidence="13">
    <location>
        <begin position="541"/>
        <end position="582"/>
    </location>
</feature>
<dbReference type="PROSITE" id="PS01187">
    <property type="entry name" value="EGF_CA"/>
    <property type="match status" value="1"/>
</dbReference>
<feature type="signal peptide" evidence="12">
    <location>
        <begin position="1"/>
        <end position="20"/>
    </location>
</feature>
<dbReference type="GO" id="GO:0005509">
    <property type="term" value="F:calcium ion binding"/>
    <property type="evidence" value="ECO:0007669"/>
    <property type="project" value="InterPro"/>
</dbReference>
<dbReference type="SUPFAM" id="SSF57184">
    <property type="entry name" value="Growth factor receptor domain"/>
    <property type="match status" value="2"/>
</dbReference>
<dbReference type="PANTHER" id="PTHR24034:SF209">
    <property type="entry name" value="EGF-LIKE DOMAIN-CONTAINING PROTEIN"/>
    <property type="match status" value="1"/>
</dbReference>
<sequence>MPLKSQQLIHFACFIMLVLASGVASDGDNLCVIGSNTVCCPGWLRDSTTNKCSIPVCDSGCGSGGQCIGPNLCFCPDSVVQYSCDGRSSGGSGGSDAVGIASCPRPCENGGRCVAGGRCQCAPGFSGSACQFATCPNFCSGNGRCLSTGVCSCNDGFSGPSCDVVDKGPCYSNVQSASGSCSGQLTSVFISREECCNSFGRAWGFACRSCRGAGGSGCGFGRISSGRACVKLNFCSIPGICGGGSCLPDGESDIRCLCSSGLTYNRVERRCERLQSYCDAHVGVCGVGGTCISNGPTDFRCQCFPGFELSSDGKSCSERVTDLCTRRSGLCSHGSCVNTVIGGRPDFQCRCNSGYEAAADGRSCRRRQQNYCQSNPGACSPGGVCRPVGERNFYCSCRPGYRVRNDGLNCLPEPTTTVPPPTTTTVGDACNRQRTCPSDIGECLAIGASPSDDSYICFCRNPDHRQSADSRSCLPAQLSDAPQPPAPQLYCEDATRRVSVCQPYGRCVSVSATDFYCDCQTGYRPADDRRSCLPDRRREPEINPCQVFDICRNGACQNLGSGRFQCVCYRGFELTGDQQNCRLSAPRVTFCQRNPTVCGPNGACVDRGGRNFACACNAGYVSGPGGRSCVPGRAPAPPKETAVAPTGFPLPSDPLQRLFHKTYCQKFGYVCGRGRCHDLNGSHQFTCSCASGYRLSHDKRFCLKADMRETGYCAERPGVCGGMGHCVNSPASGLYQCFCYPGFKNVDPQRRRCEPYDYNADTNKVIIHGLSGGRGSSSSSGSSGSSGSSSGGDYAHLGSPDRGVPDFSIDGSLTVVREGPSRRRDLASDQYASLSGGGACQTLTLGGGSGEGPCQNGRCLERGRDFECSCYLGFRQAADKKSCVDIDECSRAGSDLCLMGDCINTPGSYTCRCYAGFALDSRSKLCRDRNECQENPSLCQPYGECVNEWGGYECRCRSGARHNDSSRVACVPSSAAPAFSISGSLTVHQTECPDCLNGCRGRRPEACLCLGLRTAVYNTVCAPRMSKPVRISRSSGSLQLSLPAGSSPSSVVTASRRVQLHQCRMLSRSVRFSLVECSFSNV</sequence>
<dbReference type="InterPro" id="IPR036773">
    <property type="entry name" value="TB_dom_sf"/>
</dbReference>
<dbReference type="Gene3D" id="2.10.25.10">
    <property type="entry name" value="Laminin"/>
    <property type="match status" value="10"/>
</dbReference>
<dbReference type="EMBL" id="NIVC01000464">
    <property type="protein sequence ID" value="PAA82532.1"/>
    <property type="molecule type" value="Genomic_DNA"/>
</dbReference>
<feature type="disulfide bond" evidence="10">
    <location>
        <begin position="121"/>
        <end position="130"/>
    </location>
</feature>
<evidence type="ECO:0000256" key="10">
    <source>
        <dbReference type="PROSITE-ProRule" id="PRU00076"/>
    </source>
</evidence>
<evidence type="ECO:0000256" key="9">
    <source>
        <dbReference type="ARBA" id="ARBA00038081"/>
    </source>
</evidence>
<dbReference type="Proteomes" id="UP000215902">
    <property type="component" value="Unassembled WGS sequence"/>
</dbReference>
<evidence type="ECO:0000256" key="5">
    <source>
        <dbReference type="ARBA" id="ARBA00022737"/>
    </source>
</evidence>
<evidence type="ECO:0000256" key="8">
    <source>
        <dbReference type="ARBA" id="ARBA00023183"/>
    </source>
</evidence>
<dbReference type="InterPro" id="IPR000742">
    <property type="entry name" value="EGF"/>
</dbReference>
<keyword evidence="2" id="KW-0272">Extracellular matrix</keyword>
<evidence type="ECO:0000313" key="15">
    <source>
        <dbReference type="EMBL" id="PAA82532.1"/>
    </source>
</evidence>
<dbReference type="PROSITE" id="PS01186">
    <property type="entry name" value="EGF_2"/>
    <property type="match status" value="10"/>
</dbReference>
<feature type="disulfide bond" evidence="10">
    <location>
        <begin position="153"/>
        <end position="162"/>
    </location>
</feature>
<dbReference type="SUPFAM" id="SSF57581">
    <property type="entry name" value="TB module/8-cys domain"/>
    <property type="match status" value="1"/>
</dbReference>
<keyword evidence="7" id="KW-0325">Glycoprotein</keyword>
<dbReference type="STRING" id="282301.A0A267GBA5"/>
<feature type="disulfide bond" evidence="10">
    <location>
        <begin position="103"/>
        <end position="113"/>
    </location>
</feature>
<feature type="domain" description="EGF-like" evidence="13">
    <location>
        <begin position="928"/>
        <end position="966"/>
    </location>
</feature>
<dbReference type="PROSITE" id="PS00010">
    <property type="entry name" value="ASX_HYDROXYL"/>
    <property type="match status" value="2"/>
</dbReference>
<accession>A0A267GBA5</accession>
<dbReference type="SMART" id="SM00179">
    <property type="entry name" value="EGF_CA"/>
    <property type="match status" value="12"/>
</dbReference>
<feature type="domain" description="EGF-like" evidence="13">
    <location>
        <begin position="132"/>
        <end position="163"/>
    </location>
</feature>
<dbReference type="CDD" id="cd00054">
    <property type="entry name" value="EGF_CA"/>
    <property type="match status" value="1"/>
</dbReference>
<dbReference type="SMART" id="SM00181">
    <property type="entry name" value="EGF"/>
    <property type="match status" value="16"/>
</dbReference>
<feature type="domain" description="EGF-like" evidence="13">
    <location>
        <begin position="274"/>
        <end position="317"/>
    </location>
</feature>
<evidence type="ECO:0000256" key="3">
    <source>
        <dbReference type="ARBA" id="ARBA00022536"/>
    </source>
</evidence>
<feature type="disulfide bond" evidence="10">
    <location>
        <begin position="720"/>
        <end position="737"/>
    </location>
</feature>
<evidence type="ECO:0000256" key="11">
    <source>
        <dbReference type="SAM" id="MobiDB-lite"/>
    </source>
</evidence>
<dbReference type="OrthoDB" id="6229058at2759"/>
<evidence type="ECO:0000256" key="2">
    <source>
        <dbReference type="ARBA" id="ARBA00022530"/>
    </source>
</evidence>
<feature type="region of interest" description="Disordered" evidence="11">
    <location>
        <begin position="769"/>
        <end position="809"/>
    </location>
</feature>
<dbReference type="InterPro" id="IPR000152">
    <property type="entry name" value="EGF-type_Asp/Asn_hydroxyl_site"/>
</dbReference>
<dbReference type="GO" id="GO:0019838">
    <property type="term" value="F:growth factor binding"/>
    <property type="evidence" value="ECO:0007669"/>
    <property type="project" value="UniProtKB-KW"/>
</dbReference>
<dbReference type="InterPro" id="IPR017878">
    <property type="entry name" value="TB_dom"/>
</dbReference>
<feature type="domain" description="EGF-like" evidence="13">
    <location>
        <begin position="709"/>
        <end position="754"/>
    </location>
</feature>
<comment type="caution">
    <text evidence="15">The sequence shown here is derived from an EMBL/GenBank/DDBJ whole genome shotgun (WGS) entry which is preliminary data.</text>
</comment>
<protein>
    <submittedName>
        <fullName evidence="15">Uncharacterized protein</fullName>
    </submittedName>
</protein>
<dbReference type="InterPro" id="IPR009030">
    <property type="entry name" value="Growth_fac_rcpt_cys_sf"/>
</dbReference>
<keyword evidence="16" id="KW-1185">Reference proteome</keyword>
<reference evidence="15 16" key="1">
    <citation type="submission" date="2017-06" db="EMBL/GenBank/DDBJ databases">
        <title>A platform for efficient transgenesis in Macrostomum lignano, a flatworm model organism for stem cell research.</title>
        <authorList>
            <person name="Berezikov E."/>
        </authorList>
    </citation>
    <scope>NUCLEOTIDE SEQUENCE [LARGE SCALE GENOMIC DNA]</scope>
    <source>
        <strain evidence="15">DV1</strain>
        <tissue evidence="15">Whole organism</tissue>
    </source>
</reference>
<evidence type="ECO:0000256" key="4">
    <source>
        <dbReference type="ARBA" id="ARBA00022729"/>
    </source>
</evidence>
<name>A0A267GBA5_9PLAT</name>
<keyword evidence="3 10" id="KW-0245">EGF-like domain</keyword>